<dbReference type="RefSeq" id="WP_121484551.1">
    <property type="nucleotide sequence ID" value="NZ_QQXL01000002.1"/>
</dbReference>
<keyword evidence="5 7" id="KW-0862">Zinc</keyword>
<dbReference type="Proteomes" id="UP000273119">
    <property type="component" value="Unassembled WGS sequence"/>
</dbReference>
<dbReference type="GO" id="GO:0004180">
    <property type="term" value="F:carboxypeptidase activity"/>
    <property type="evidence" value="ECO:0007669"/>
    <property type="project" value="TreeGrafter"/>
</dbReference>
<keyword evidence="3 7" id="KW-0479">Metal-binding</keyword>
<dbReference type="SUPFAM" id="SSF55486">
    <property type="entry name" value="Metalloproteases ('zincins'), catalytic domain"/>
    <property type="match status" value="1"/>
</dbReference>
<keyword evidence="10" id="KW-1185">Reference proteome</keyword>
<dbReference type="GO" id="GO:0005829">
    <property type="term" value="C:cytosol"/>
    <property type="evidence" value="ECO:0007669"/>
    <property type="project" value="TreeGrafter"/>
</dbReference>
<dbReference type="Pfam" id="PF01432">
    <property type="entry name" value="Peptidase_M3"/>
    <property type="match status" value="1"/>
</dbReference>
<organism evidence="9 10">
    <name type="scientific">Galactobacter caseinivorans</name>
    <dbReference type="NCBI Taxonomy" id="2676123"/>
    <lineage>
        <taxon>Bacteria</taxon>
        <taxon>Bacillati</taxon>
        <taxon>Actinomycetota</taxon>
        <taxon>Actinomycetes</taxon>
        <taxon>Micrococcales</taxon>
        <taxon>Micrococcaceae</taxon>
        <taxon>Galactobacter</taxon>
    </lineage>
</organism>
<evidence type="ECO:0000313" key="10">
    <source>
        <dbReference type="Proteomes" id="UP000273119"/>
    </source>
</evidence>
<keyword evidence="2 7" id="KW-0645">Protease</keyword>
<dbReference type="PANTHER" id="PTHR43660">
    <property type="entry name" value="DIPEPTIDYL CARBOXYPEPTIDASE"/>
    <property type="match status" value="1"/>
</dbReference>
<dbReference type="Gene3D" id="1.10.1370.40">
    <property type="match status" value="1"/>
</dbReference>
<comment type="similarity">
    <text evidence="1 7">Belongs to the peptidase M3 family.</text>
</comment>
<evidence type="ECO:0000256" key="7">
    <source>
        <dbReference type="RuleBase" id="RU003435"/>
    </source>
</evidence>
<dbReference type="InterPro" id="IPR001567">
    <property type="entry name" value="Pept_M3A_M3B_dom"/>
</dbReference>
<dbReference type="Gene3D" id="1.10.1370.10">
    <property type="entry name" value="Neurolysin, domain 3"/>
    <property type="match status" value="1"/>
</dbReference>
<evidence type="ECO:0000313" key="9">
    <source>
        <dbReference type="EMBL" id="RKW71217.1"/>
    </source>
</evidence>
<dbReference type="EMBL" id="QQXL01000002">
    <property type="protein sequence ID" value="RKW71217.1"/>
    <property type="molecule type" value="Genomic_DNA"/>
</dbReference>
<reference evidence="9 10" key="1">
    <citation type="submission" date="2018-07" db="EMBL/GenBank/DDBJ databases">
        <title>Arthrobacter sp. nov., isolated from raw cow's milk with high bacterial count.</title>
        <authorList>
            <person name="Hahne J."/>
            <person name="Isele D."/>
            <person name="Lipski A."/>
        </authorList>
    </citation>
    <scope>NUCLEOTIDE SEQUENCE [LARGE SCALE GENOMIC DNA]</scope>
    <source>
        <strain evidence="9 10">JZ R-183</strain>
    </source>
</reference>
<evidence type="ECO:0000259" key="8">
    <source>
        <dbReference type="Pfam" id="PF01432"/>
    </source>
</evidence>
<evidence type="ECO:0000256" key="5">
    <source>
        <dbReference type="ARBA" id="ARBA00022833"/>
    </source>
</evidence>
<evidence type="ECO:0000256" key="1">
    <source>
        <dbReference type="ARBA" id="ARBA00006040"/>
    </source>
</evidence>
<proteinExistence type="inferred from homology"/>
<evidence type="ECO:0000256" key="6">
    <source>
        <dbReference type="ARBA" id="ARBA00023049"/>
    </source>
</evidence>
<name>A0A496PLB6_9MICC</name>
<dbReference type="InterPro" id="IPR024077">
    <property type="entry name" value="Neurolysin/TOP_dom2"/>
</dbReference>
<evidence type="ECO:0000256" key="2">
    <source>
        <dbReference type="ARBA" id="ARBA00022670"/>
    </source>
</evidence>
<dbReference type="FunFam" id="3.40.390.10:FF:000009">
    <property type="entry name" value="Oligopeptidase A"/>
    <property type="match status" value="1"/>
</dbReference>
<dbReference type="PANTHER" id="PTHR43660:SF1">
    <property type="entry name" value="DIPEPTIDYL CARBOXYPEPTIDASE"/>
    <property type="match status" value="1"/>
</dbReference>
<protein>
    <submittedName>
        <fullName evidence="9">M3 family peptidase</fullName>
    </submittedName>
</protein>
<dbReference type="InterPro" id="IPR045090">
    <property type="entry name" value="Pept_M3A_M3B"/>
</dbReference>
<evidence type="ECO:0000256" key="4">
    <source>
        <dbReference type="ARBA" id="ARBA00022801"/>
    </source>
</evidence>
<dbReference type="InterPro" id="IPR034005">
    <property type="entry name" value="M3A_DCP"/>
</dbReference>
<dbReference type="GO" id="GO:0006508">
    <property type="term" value="P:proteolysis"/>
    <property type="evidence" value="ECO:0007669"/>
    <property type="project" value="UniProtKB-KW"/>
</dbReference>
<feature type="domain" description="Peptidase M3A/M3B catalytic" evidence="8">
    <location>
        <begin position="227"/>
        <end position="664"/>
    </location>
</feature>
<dbReference type="AlphaFoldDB" id="A0A496PLB6"/>
<sequence length="668" mass="72606">MTTVFSQPSTLPYELPPLDTITAQDLIDGVREGIEDHSAQIREIADSTEPATFQNTFVALELAGQPLRRAVATAWNIIPSHGTPEMQAAEVEIMAMITAHNDSVEMDPALTARLAQADVSALSGEDARLVEVVTLHRRLAGAELGEHERTHLAALNEEISRLSTAFGQRTSADLNEAGVLLSEEEAAGLSASQLAATAAAAREAGHESGHLLTLILPSSQPALSVLESSEARRRLHESSVSRGSAEEGGTLSLALRVVALRAQRAQLLGFADHAALTLAERSETDLSKVTALLDAAVPAALVNATLEDERIAEFQGAPTQPWDRARGLAGIAAKEYGVDGAALREWFELDRVLEDGVFRAAKLVYGVTLTPRPDLPVHHPDARVWEVFDEDGSGLGLFIGDFFTRPTKRGGAWMNSLRDGASALDERPVVMNNLNIPAPAEGEPALCTLDDVHTLFHEFGHALHALFSTARYPSLAGTAVPRDIVEYPSQVNELWAEHPQILPHYAVHVRTGEPLPEGTLDALKAAATWGEGFATSEYLAAALLDLDWHGLAAGEEVEDALEFEERALASHGFDPATLPPRYRTGYFQHIFESGYSAGYYSYFWAEVLDADTVEWFEEQPDVRAAGQRFREEFLARGNTRDALESYRAFRGRDAGTEPLLRRRGLLES</sequence>
<evidence type="ECO:0000256" key="3">
    <source>
        <dbReference type="ARBA" id="ARBA00022723"/>
    </source>
</evidence>
<keyword evidence="6 7" id="KW-0482">Metalloprotease</keyword>
<accession>A0A496PLB6</accession>
<comment type="caution">
    <text evidence="9">The sequence shown here is derived from an EMBL/GenBank/DDBJ whole genome shotgun (WGS) entry which is preliminary data.</text>
</comment>
<dbReference type="GO" id="GO:0004222">
    <property type="term" value="F:metalloendopeptidase activity"/>
    <property type="evidence" value="ECO:0007669"/>
    <property type="project" value="InterPro"/>
</dbReference>
<gene>
    <name evidence="9" type="ORF">DWQ67_05385</name>
</gene>
<dbReference type="GO" id="GO:0046872">
    <property type="term" value="F:metal ion binding"/>
    <property type="evidence" value="ECO:0007669"/>
    <property type="project" value="UniProtKB-UniRule"/>
</dbReference>
<dbReference type="CDD" id="cd06456">
    <property type="entry name" value="M3A_DCP"/>
    <property type="match status" value="1"/>
</dbReference>
<comment type="cofactor">
    <cofactor evidence="7">
        <name>Zn(2+)</name>
        <dbReference type="ChEBI" id="CHEBI:29105"/>
    </cofactor>
    <text evidence="7">Binds 1 zinc ion.</text>
</comment>
<keyword evidence="4 7" id="KW-0378">Hydrolase</keyword>
<dbReference type="Gene3D" id="3.40.390.10">
    <property type="entry name" value="Collagenase (Catalytic Domain)"/>
    <property type="match status" value="1"/>
</dbReference>
<dbReference type="InterPro" id="IPR024079">
    <property type="entry name" value="MetalloPept_cat_dom_sf"/>
</dbReference>